<accession>A0ACB8V389</accession>
<evidence type="ECO:0000313" key="1">
    <source>
        <dbReference type="EMBL" id="KAI2391189.1"/>
    </source>
</evidence>
<name>A0ACB8V389_9EURO</name>
<reference evidence="1" key="1">
    <citation type="journal article" date="2022" name="bioRxiv">
        <title>Population genetic analysis of Ophidiomyces ophidiicola, the causative agent of snake fungal disease, indicates recent introductions to the USA.</title>
        <authorList>
            <person name="Ladner J.T."/>
            <person name="Palmer J.M."/>
            <person name="Ettinger C.L."/>
            <person name="Stajich J.E."/>
            <person name="Farrell T.M."/>
            <person name="Glorioso B.M."/>
            <person name="Lawson B."/>
            <person name="Price S.J."/>
            <person name="Stengle A.G."/>
            <person name="Grear D.A."/>
            <person name="Lorch J.M."/>
        </authorList>
    </citation>
    <scope>NUCLEOTIDE SEQUENCE</scope>
    <source>
        <strain evidence="1">NWHC 24266-5</strain>
    </source>
</reference>
<proteinExistence type="predicted"/>
<organism evidence="1">
    <name type="scientific">Ophidiomyces ophidiicola</name>
    <dbReference type="NCBI Taxonomy" id="1387563"/>
    <lineage>
        <taxon>Eukaryota</taxon>
        <taxon>Fungi</taxon>
        <taxon>Dikarya</taxon>
        <taxon>Ascomycota</taxon>
        <taxon>Pezizomycotina</taxon>
        <taxon>Eurotiomycetes</taxon>
        <taxon>Eurotiomycetidae</taxon>
        <taxon>Onygenales</taxon>
        <taxon>Onygenaceae</taxon>
        <taxon>Ophidiomyces</taxon>
    </lineage>
</organism>
<gene>
    <name evidence="1" type="ORF">LOY88_001262</name>
</gene>
<dbReference type="EMBL" id="JALBCA010000013">
    <property type="protein sequence ID" value="KAI2391189.1"/>
    <property type="molecule type" value="Genomic_DNA"/>
</dbReference>
<comment type="caution">
    <text evidence="1">The sequence shown here is derived from an EMBL/GenBank/DDBJ whole genome shotgun (WGS) entry which is preliminary data.</text>
</comment>
<protein>
    <submittedName>
        <fullName evidence="1">Uncharacterized protein</fullName>
    </submittedName>
</protein>
<sequence length="450" mass="50231">MPPRIPNSHRLSTSFSAHISSTQSFQTPFSRPSIPSKHLPSCASSPLTRPFSSSPSAKARAFEPEPEDEESVGPGEGSAATKLRVEFYSWLKGAGANFKHPIPGATNYLTAYDKLGKPLNKQYDAESGQQQQEEEWQQEEDDTVLTGDGLLQRQVKSHLRPFPLNPTFVSQSVLSEDLRNEIYQQVKVKGKGVRAVSVLFGVDMRRVAAVVRLVELEKQMIRQEKPLALPYARAIHQMIPTTPLGSTPGEQVAHEPINDLPVHRLTDPQIFYPVSESRSFTRVDAGRVFSAAPALLRSEEGAEFNTPEAIAAITQNPKAIEKVGEGAHQEQVLQPADVRIPHPHLVSFEHDHMTLKGESRQRNQRFLDRLDAEEAAEAKDRKAAKQKREARIERVQPANSRFEYRFESAMVTRENTGKECRGRPAPGYRYGVPSNARKRGVVKIPTKVEV</sequence>